<organism evidence="3 4">
    <name type="scientific">Primorskyibacter sedentarius</name>
    <dbReference type="NCBI Taxonomy" id="745311"/>
    <lineage>
        <taxon>Bacteria</taxon>
        <taxon>Pseudomonadati</taxon>
        <taxon>Pseudomonadota</taxon>
        <taxon>Alphaproteobacteria</taxon>
        <taxon>Rhodobacterales</taxon>
        <taxon>Roseobacteraceae</taxon>
        <taxon>Primorskyibacter</taxon>
    </lineage>
</organism>
<sequence>MSRSATLSDVTLLRAKVSTKTTWLFLRLRDSAGGEGWGEATSFGNEIEIAGLVAHLSNIVTTQEIRGVQSLLAALRQSEISAGRRALLSSLEQAGLDLAARRADLPMAEMLGGARRNAVPFYANINRGIADRRPEGFAARARDMVKATGACAIKIAPFDGYRWDQLDWPERAEVLDQGLARVDAVQRGLDGAADVFVDCHHRFDLQGARTVISELIRMNVAWIEDPTVMTRVAPEDQRWLRAACHAGGARLAGGEDIVDCAGMAALLADGGHDVVLPDLRLTGLQEGAAMLRLAAASGVATSLHNPVGPVLDAISVEMAASLPAFLILERQIGESEMTGRIRPEGAALSAGRVATATAAGFGFMPETAAVEPAGVTGNHGLVSFSGTPGAGPDA</sequence>
<dbReference type="Pfam" id="PF02746">
    <property type="entry name" value="MR_MLE_N"/>
    <property type="match status" value="1"/>
</dbReference>
<dbReference type="SMART" id="SM00922">
    <property type="entry name" value="MR_MLE"/>
    <property type="match status" value="1"/>
</dbReference>
<dbReference type="AlphaFoldDB" id="A0A4R3IV85"/>
<gene>
    <name evidence="3" type="ORF">EDD52_13612</name>
</gene>
<dbReference type="SUPFAM" id="SSF51604">
    <property type="entry name" value="Enolase C-terminal domain-like"/>
    <property type="match status" value="1"/>
</dbReference>
<name>A0A4R3IV85_9RHOB</name>
<keyword evidence="4" id="KW-1185">Reference proteome</keyword>
<dbReference type="PROSITE" id="PS00909">
    <property type="entry name" value="MR_MLE_2"/>
    <property type="match status" value="1"/>
</dbReference>
<protein>
    <submittedName>
        <fullName evidence="3">Galactonate dehydratase</fullName>
    </submittedName>
</protein>
<dbReference type="RefSeq" id="WP_165907646.1">
    <property type="nucleotide sequence ID" value="NZ_CBDUOC010000101.1"/>
</dbReference>
<evidence type="ECO:0000259" key="2">
    <source>
        <dbReference type="SMART" id="SM00922"/>
    </source>
</evidence>
<dbReference type="InterPro" id="IPR013342">
    <property type="entry name" value="Mandelate_racemase_C"/>
</dbReference>
<dbReference type="InterPro" id="IPR029065">
    <property type="entry name" value="Enolase_C-like"/>
</dbReference>
<dbReference type="PANTHER" id="PTHR48080:SF2">
    <property type="entry name" value="D-GALACTONATE DEHYDRATASE"/>
    <property type="match status" value="1"/>
</dbReference>
<reference evidence="3 4" key="1">
    <citation type="submission" date="2019-03" db="EMBL/GenBank/DDBJ databases">
        <title>Genomic Encyclopedia of Type Strains, Phase IV (KMG-IV): sequencing the most valuable type-strain genomes for metagenomic binning, comparative biology and taxonomic classification.</title>
        <authorList>
            <person name="Goeker M."/>
        </authorList>
    </citation>
    <scope>NUCLEOTIDE SEQUENCE [LARGE SCALE GENOMIC DNA]</scope>
    <source>
        <strain evidence="3 4">DSM 104836</strain>
    </source>
</reference>
<dbReference type="Pfam" id="PF13378">
    <property type="entry name" value="MR_MLE_C"/>
    <property type="match status" value="1"/>
</dbReference>
<dbReference type="PANTHER" id="PTHR48080">
    <property type="entry name" value="D-GALACTONATE DEHYDRATASE-RELATED"/>
    <property type="match status" value="1"/>
</dbReference>
<evidence type="ECO:0000256" key="1">
    <source>
        <dbReference type="ARBA" id="ARBA00023239"/>
    </source>
</evidence>
<dbReference type="InterPro" id="IPR013341">
    <property type="entry name" value="Mandelate_racemase_N_dom"/>
</dbReference>
<evidence type="ECO:0000313" key="3">
    <source>
        <dbReference type="EMBL" id="TCS53206.1"/>
    </source>
</evidence>
<comment type="caution">
    <text evidence="3">The sequence shown here is derived from an EMBL/GenBank/DDBJ whole genome shotgun (WGS) entry which is preliminary data.</text>
</comment>
<dbReference type="GO" id="GO:0000287">
    <property type="term" value="F:magnesium ion binding"/>
    <property type="evidence" value="ECO:0007669"/>
    <property type="project" value="UniProtKB-ARBA"/>
</dbReference>
<proteinExistence type="predicted"/>
<dbReference type="GO" id="GO:0016829">
    <property type="term" value="F:lyase activity"/>
    <property type="evidence" value="ECO:0007669"/>
    <property type="project" value="UniProtKB-KW"/>
</dbReference>
<keyword evidence="1" id="KW-0456">Lyase</keyword>
<dbReference type="InterPro" id="IPR029017">
    <property type="entry name" value="Enolase-like_N"/>
</dbReference>
<dbReference type="GO" id="GO:0009063">
    <property type="term" value="P:amino acid catabolic process"/>
    <property type="evidence" value="ECO:0007669"/>
    <property type="project" value="InterPro"/>
</dbReference>
<evidence type="ECO:0000313" key="4">
    <source>
        <dbReference type="Proteomes" id="UP000295696"/>
    </source>
</evidence>
<dbReference type="Gene3D" id="3.20.20.120">
    <property type="entry name" value="Enolase-like C-terminal domain"/>
    <property type="match status" value="1"/>
</dbReference>
<dbReference type="InterPro" id="IPR034593">
    <property type="entry name" value="DgoD-like"/>
</dbReference>
<dbReference type="InterPro" id="IPR036849">
    <property type="entry name" value="Enolase-like_C_sf"/>
</dbReference>
<dbReference type="Gene3D" id="3.30.390.10">
    <property type="entry name" value="Enolase-like, N-terminal domain"/>
    <property type="match status" value="1"/>
</dbReference>
<dbReference type="SFLD" id="SFLDS00001">
    <property type="entry name" value="Enolase"/>
    <property type="match status" value="1"/>
</dbReference>
<dbReference type="EMBL" id="SLZU01000036">
    <property type="protein sequence ID" value="TCS53206.1"/>
    <property type="molecule type" value="Genomic_DNA"/>
</dbReference>
<accession>A0A4R3IV85</accession>
<dbReference type="SUPFAM" id="SSF54826">
    <property type="entry name" value="Enolase N-terminal domain-like"/>
    <property type="match status" value="1"/>
</dbReference>
<feature type="domain" description="Mandelate racemase/muconate lactonizing enzyme C-terminal" evidence="2">
    <location>
        <begin position="134"/>
        <end position="247"/>
    </location>
</feature>
<dbReference type="InterPro" id="IPR018110">
    <property type="entry name" value="Mandel_Rmase/mucon_lact_enz_CS"/>
</dbReference>
<dbReference type="Proteomes" id="UP000295696">
    <property type="component" value="Unassembled WGS sequence"/>
</dbReference>